<sequence length="380" mass="42157">MMFEYETLKVIWWLLMGALFIGFAIADGMDMGVGALMPFMGKTNDERQRIVDAVAPHWDGNQVWLITAGAAIFAAWPPVYGAAFSGFYLALLLVLFSLFMRPTAFDYRPKFSSTRWQTSWDWALFAGSFIPALIFGVAFGNLLLGVPFRLDSMMHSHYQGSWIFALLPLLNPFALLCGVLSAAMLMLHGAAWLQWRETGAISEKARKVVPYLGLVVIATFAIAGVCVWLWIDGFRLVSQPDPNGLPLPLDKEVVVAQGAWLDVYSREPLSILAPLAGFGGAMLAVLASLARRPAFAFLMTSVTIAGVILTAGFSMFPFVLPSSIDPVSSLTMWDGTSSYMTLNIMFWVVAIFLPIVLSYTLWCYWRMWPRAGENIEPSHY</sequence>
<dbReference type="PANTHER" id="PTHR43141">
    <property type="entry name" value="CYTOCHROME BD2 SUBUNIT II"/>
    <property type="match status" value="1"/>
</dbReference>
<dbReference type="EMBL" id="JACZHT010000001">
    <property type="protein sequence ID" value="MBE1236433.1"/>
    <property type="molecule type" value="Genomic_DNA"/>
</dbReference>
<comment type="similarity">
    <text evidence="2">Belongs to the cytochrome ubiquinol oxidase subunit 2 family.</text>
</comment>
<accession>A0A8J6YL08</accession>
<evidence type="ECO:0000256" key="8">
    <source>
        <dbReference type="ARBA" id="ARBA00022982"/>
    </source>
</evidence>
<dbReference type="GO" id="GO:0009055">
    <property type="term" value="F:electron transfer activity"/>
    <property type="evidence" value="ECO:0007669"/>
    <property type="project" value="TreeGrafter"/>
</dbReference>
<dbReference type="GO" id="GO:0070069">
    <property type="term" value="C:cytochrome complex"/>
    <property type="evidence" value="ECO:0007669"/>
    <property type="project" value="TreeGrafter"/>
</dbReference>
<feature type="transmembrane region" description="Helical" evidence="12">
    <location>
        <begin position="271"/>
        <end position="290"/>
    </location>
</feature>
<dbReference type="GO" id="GO:0046872">
    <property type="term" value="F:metal ion binding"/>
    <property type="evidence" value="ECO:0007669"/>
    <property type="project" value="UniProtKB-KW"/>
</dbReference>
<dbReference type="Proteomes" id="UP000631034">
    <property type="component" value="Unassembled WGS sequence"/>
</dbReference>
<keyword evidence="6 12" id="KW-0812">Transmembrane</keyword>
<dbReference type="PIRSF" id="PIRSF000267">
    <property type="entry name" value="Cyt_oxidse_sub2"/>
    <property type="match status" value="1"/>
</dbReference>
<evidence type="ECO:0000256" key="10">
    <source>
        <dbReference type="ARBA" id="ARBA00023004"/>
    </source>
</evidence>
<evidence type="ECO:0000256" key="2">
    <source>
        <dbReference type="ARBA" id="ARBA00007543"/>
    </source>
</evidence>
<keyword evidence="5" id="KW-0349">Heme</keyword>
<comment type="caution">
    <text evidence="13">The sequence shown here is derived from an EMBL/GenBank/DDBJ whole genome shotgun (WGS) entry which is preliminary data.</text>
</comment>
<keyword evidence="10" id="KW-0408">Iron</keyword>
<evidence type="ECO:0000256" key="11">
    <source>
        <dbReference type="ARBA" id="ARBA00023136"/>
    </source>
</evidence>
<evidence type="ECO:0000313" key="14">
    <source>
        <dbReference type="Proteomes" id="UP000631034"/>
    </source>
</evidence>
<keyword evidence="9 12" id="KW-1133">Transmembrane helix</keyword>
<dbReference type="AlphaFoldDB" id="A0A8J6YL08"/>
<feature type="transmembrane region" description="Helical" evidence="12">
    <location>
        <begin position="120"/>
        <end position="142"/>
    </location>
</feature>
<dbReference type="PANTHER" id="PTHR43141:SF5">
    <property type="entry name" value="CYTOCHROME BD-I UBIQUINOL OXIDASE SUBUNIT 2"/>
    <property type="match status" value="1"/>
</dbReference>
<proteinExistence type="inferred from homology"/>
<comment type="subcellular location">
    <subcellularLocation>
        <location evidence="1">Cell membrane</location>
        <topology evidence="1">Multi-pass membrane protein</topology>
    </subcellularLocation>
</comment>
<feature type="transmembrane region" description="Helical" evidence="12">
    <location>
        <begin position="302"/>
        <end position="324"/>
    </location>
</feature>
<evidence type="ECO:0000256" key="3">
    <source>
        <dbReference type="ARBA" id="ARBA00022448"/>
    </source>
</evidence>
<evidence type="ECO:0000256" key="12">
    <source>
        <dbReference type="SAM" id="Phobius"/>
    </source>
</evidence>
<evidence type="ECO:0000256" key="4">
    <source>
        <dbReference type="ARBA" id="ARBA00022475"/>
    </source>
</evidence>
<evidence type="ECO:0000313" key="13">
    <source>
        <dbReference type="EMBL" id="MBE1236433.1"/>
    </source>
</evidence>
<protein>
    <submittedName>
        <fullName evidence="13">Cytochrome d ubiquinol oxidase subunit II</fullName>
    </submittedName>
</protein>
<evidence type="ECO:0000256" key="5">
    <source>
        <dbReference type="ARBA" id="ARBA00022617"/>
    </source>
</evidence>
<dbReference type="InterPro" id="IPR003317">
    <property type="entry name" value="Cyt-d_oxidase_su2"/>
</dbReference>
<dbReference type="GO" id="GO:0016682">
    <property type="term" value="F:oxidoreductase activity, acting on diphenols and related substances as donors, oxygen as acceptor"/>
    <property type="evidence" value="ECO:0007669"/>
    <property type="project" value="TreeGrafter"/>
</dbReference>
<keyword evidence="14" id="KW-1185">Reference proteome</keyword>
<keyword evidence="11 12" id="KW-0472">Membrane</keyword>
<evidence type="ECO:0000256" key="7">
    <source>
        <dbReference type="ARBA" id="ARBA00022723"/>
    </source>
</evidence>
<dbReference type="NCBIfam" id="TIGR00203">
    <property type="entry name" value="cydB"/>
    <property type="match status" value="1"/>
</dbReference>
<keyword evidence="7" id="KW-0479">Metal-binding</keyword>
<name>A0A8J6YL08_9PROT</name>
<keyword evidence="8" id="KW-0249">Electron transport</keyword>
<keyword evidence="4" id="KW-1003">Cell membrane</keyword>
<dbReference type="GO" id="GO:0019646">
    <property type="term" value="P:aerobic electron transport chain"/>
    <property type="evidence" value="ECO:0007669"/>
    <property type="project" value="TreeGrafter"/>
</dbReference>
<reference evidence="13" key="1">
    <citation type="submission" date="2020-10" db="EMBL/GenBank/DDBJ databases">
        <title>Genome sequence of the unusual species of purple photosynthetic bacteria, Phaeovibrio sulfidiphilus DSM 23193, type strain.</title>
        <authorList>
            <person name="Kyndt J.A."/>
            <person name="Meyer T.E."/>
        </authorList>
    </citation>
    <scope>NUCLEOTIDE SEQUENCE</scope>
    <source>
        <strain evidence="13">DSM 23193</strain>
    </source>
</reference>
<evidence type="ECO:0000256" key="6">
    <source>
        <dbReference type="ARBA" id="ARBA00022692"/>
    </source>
</evidence>
<keyword evidence="3" id="KW-0813">Transport</keyword>
<dbReference type="Pfam" id="PF02322">
    <property type="entry name" value="Cyt_bd_oxida_II"/>
    <property type="match status" value="1"/>
</dbReference>
<organism evidence="13 14">
    <name type="scientific">Phaeovibrio sulfidiphilus</name>
    <dbReference type="NCBI Taxonomy" id="1220600"/>
    <lineage>
        <taxon>Bacteria</taxon>
        <taxon>Pseudomonadati</taxon>
        <taxon>Pseudomonadota</taxon>
        <taxon>Alphaproteobacteria</taxon>
        <taxon>Rhodospirillales</taxon>
        <taxon>Rhodospirillaceae</taxon>
        <taxon>Phaeovibrio</taxon>
    </lineage>
</organism>
<feature type="transmembrane region" description="Helical" evidence="12">
    <location>
        <begin position="162"/>
        <end position="187"/>
    </location>
</feature>
<dbReference type="GO" id="GO:0005886">
    <property type="term" value="C:plasma membrane"/>
    <property type="evidence" value="ECO:0007669"/>
    <property type="project" value="UniProtKB-SubCell"/>
</dbReference>
<gene>
    <name evidence="13" type="primary">cydB</name>
    <name evidence="13" type="ORF">IHV25_02030</name>
</gene>
<evidence type="ECO:0000256" key="1">
    <source>
        <dbReference type="ARBA" id="ARBA00004651"/>
    </source>
</evidence>
<feature type="transmembrane region" description="Helical" evidence="12">
    <location>
        <begin position="79"/>
        <end position="99"/>
    </location>
</feature>
<feature type="transmembrane region" description="Helical" evidence="12">
    <location>
        <begin position="208"/>
        <end position="231"/>
    </location>
</feature>
<evidence type="ECO:0000256" key="9">
    <source>
        <dbReference type="ARBA" id="ARBA00022989"/>
    </source>
</evidence>
<feature type="transmembrane region" description="Helical" evidence="12">
    <location>
        <begin position="344"/>
        <end position="365"/>
    </location>
</feature>